<keyword evidence="1" id="KW-0472">Membrane</keyword>
<sequence>MNNEWLNSLRSRMEDHEEEVPDGLWDDIRDELFSDEEDKSALFGWASESQHEEGGKQKAEGLRSIQKTQLYRMTGIAAAIVLLIVLMKILPGEKEHKVLAQKKTEIKVEKKKICSERIGISRRDRY</sequence>
<gene>
    <name evidence="2" type="ORF">EJ377_11435</name>
</gene>
<name>A0A432E1R2_9FLAO</name>
<dbReference type="EMBL" id="RYFC01000001">
    <property type="protein sequence ID" value="RTZ50393.1"/>
    <property type="molecule type" value="Genomic_DNA"/>
</dbReference>
<keyword evidence="1" id="KW-1133">Transmembrane helix</keyword>
<feature type="transmembrane region" description="Helical" evidence="1">
    <location>
        <begin position="70"/>
        <end position="90"/>
    </location>
</feature>
<proteinExistence type="predicted"/>
<keyword evidence="1" id="KW-0812">Transmembrane</keyword>
<dbReference type="Proteomes" id="UP000276953">
    <property type="component" value="Unassembled WGS sequence"/>
</dbReference>
<accession>A0A432E1R2</accession>
<dbReference type="AlphaFoldDB" id="A0A432E1R2"/>
<evidence type="ECO:0000256" key="1">
    <source>
        <dbReference type="SAM" id="Phobius"/>
    </source>
</evidence>
<reference evidence="2 3" key="1">
    <citation type="submission" date="2018-12" db="EMBL/GenBank/DDBJ databases">
        <title>Draft Genome Sequence of Chryseobacterium arthrosphaerae strain ED882-96 Isolated from the Blood of a Patient with Liver Cirrhosis in Taiwan.</title>
        <authorList>
            <person name="Lin J.-N."/>
            <person name="Lai C.-H."/>
            <person name="Yang C.-H."/>
            <person name="Huang Y.-H."/>
        </authorList>
    </citation>
    <scope>NUCLEOTIDE SEQUENCE [LARGE SCALE GENOMIC DNA]</scope>
    <source>
        <strain evidence="2 3">ED882-96</strain>
    </source>
</reference>
<comment type="caution">
    <text evidence="2">The sequence shown here is derived from an EMBL/GenBank/DDBJ whole genome shotgun (WGS) entry which is preliminary data.</text>
</comment>
<protein>
    <submittedName>
        <fullName evidence="2">Uncharacterized protein</fullName>
    </submittedName>
</protein>
<evidence type="ECO:0000313" key="3">
    <source>
        <dbReference type="Proteomes" id="UP000276953"/>
    </source>
</evidence>
<organism evidence="2 3">
    <name type="scientific">Chryseobacterium arthrosphaerae</name>
    <dbReference type="NCBI Taxonomy" id="651561"/>
    <lineage>
        <taxon>Bacteria</taxon>
        <taxon>Pseudomonadati</taxon>
        <taxon>Bacteroidota</taxon>
        <taxon>Flavobacteriia</taxon>
        <taxon>Flavobacteriales</taxon>
        <taxon>Weeksellaceae</taxon>
        <taxon>Chryseobacterium group</taxon>
        <taxon>Chryseobacterium</taxon>
    </lineage>
</organism>
<evidence type="ECO:0000313" key="2">
    <source>
        <dbReference type="EMBL" id="RTZ50393.1"/>
    </source>
</evidence>